<sequence>MPETLMLTVPDGTTFDAHVARPAGEARGGLVVIHEIWGLTDHIRAVADRFAGEGYVVIAPDILSHAGVAPAMGQELFALMNSTDEAARTAAQPRMREALAGGRAPEYAGWAVGALTAAIDWLDEQPGVDGRVGTVGFCFGGTYAFLLAAADDRVRAAVPFYGTAPDESRMPSIQGAVLALYGGKDAALMDALPTVRRDMTAAGVDFTAVVYDRAEHAFFNDAGLRYDADAAADAWDRTNAFLALHL</sequence>
<proteinExistence type="predicted"/>
<accession>A0ABY8BUW9</accession>
<evidence type="ECO:0000259" key="1">
    <source>
        <dbReference type="Pfam" id="PF01738"/>
    </source>
</evidence>
<dbReference type="SUPFAM" id="SSF53474">
    <property type="entry name" value="alpha/beta-Hydrolases"/>
    <property type="match status" value="1"/>
</dbReference>
<reference evidence="2 3" key="1">
    <citation type="submission" date="2023-03" db="EMBL/GenBank/DDBJ databases">
        <title>Genome sequence of Microbacterium sp. KACC 23027.</title>
        <authorList>
            <person name="Kim S."/>
            <person name="Heo J."/>
            <person name="Kwon S.-W."/>
        </authorList>
    </citation>
    <scope>NUCLEOTIDE SEQUENCE [LARGE SCALE GENOMIC DNA]</scope>
    <source>
        <strain evidence="2 3">KACC 23027</strain>
    </source>
</reference>
<dbReference type="PANTHER" id="PTHR46623:SF6">
    <property type="entry name" value="ALPHA_BETA-HYDROLASES SUPERFAMILY PROTEIN"/>
    <property type="match status" value="1"/>
</dbReference>
<dbReference type="InterPro" id="IPR051049">
    <property type="entry name" value="Dienelactone_hydrolase-like"/>
</dbReference>
<organism evidence="2 3">
    <name type="scientific">Microbacterium horticulturae</name>
    <dbReference type="NCBI Taxonomy" id="3028316"/>
    <lineage>
        <taxon>Bacteria</taxon>
        <taxon>Bacillati</taxon>
        <taxon>Actinomycetota</taxon>
        <taxon>Actinomycetes</taxon>
        <taxon>Micrococcales</taxon>
        <taxon>Microbacteriaceae</taxon>
        <taxon>Microbacterium</taxon>
    </lineage>
</organism>
<dbReference type="Gene3D" id="3.40.50.1820">
    <property type="entry name" value="alpha/beta hydrolase"/>
    <property type="match status" value="1"/>
</dbReference>
<dbReference type="InterPro" id="IPR002925">
    <property type="entry name" value="Dienelactn_hydro"/>
</dbReference>
<dbReference type="Pfam" id="PF01738">
    <property type="entry name" value="DLH"/>
    <property type="match status" value="1"/>
</dbReference>
<keyword evidence="3" id="KW-1185">Reference proteome</keyword>
<dbReference type="PANTHER" id="PTHR46623">
    <property type="entry name" value="CARBOXYMETHYLENEBUTENOLIDASE-RELATED"/>
    <property type="match status" value="1"/>
</dbReference>
<dbReference type="GO" id="GO:0016787">
    <property type="term" value="F:hydrolase activity"/>
    <property type="evidence" value="ECO:0007669"/>
    <property type="project" value="UniProtKB-KW"/>
</dbReference>
<protein>
    <submittedName>
        <fullName evidence="2">Dienelactone hydrolase family protein</fullName>
    </submittedName>
</protein>
<feature type="domain" description="Dienelactone hydrolase" evidence="1">
    <location>
        <begin position="15"/>
        <end position="243"/>
    </location>
</feature>
<name>A0ABY8BUW9_9MICO</name>
<evidence type="ECO:0000313" key="2">
    <source>
        <dbReference type="EMBL" id="WEG07685.1"/>
    </source>
</evidence>
<evidence type="ECO:0000313" key="3">
    <source>
        <dbReference type="Proteomes" id="UP001214553"/>
    </source>
</evidence>
<keyword evidence="2" id="KW-0378">Hydrolase</keyword>
<dbReference type="Proteomes" id="UP001214553">
    <property type="component" value="Chromosome"/>
</dbReference>
<dbReference type="EMBL" id="CP119108">
    <property type="protein sequence ID" value="WEG07685.1"/>
    <property type="molecule type" value="Genomic_DNA"/>
</dbReference>
<gene>
    <name evidence="2" type="ORF">PU630_10525</name>
</gene>
<dbReference type="RefSeq" id="WP_275277024.1">
    <property type="nucleotide sequence ID" value="NZ_CP119108.1"/>
</dbReference>
<dbReference type="InterPro" id="IPR029058">
    <property type="entry name" value="AB_hydrolase_fold"/>
</dbReference>